<dbReference type="InterPro" id="IPR044925">
    <property type="entry name" value="His-Me_finger_sf"/>
</dbReference>
<sequence length="750" mass="82567">MPRLASCIITIYLLSLTPEVNAQDHSPYLVRYACEDVKTYYSSIDHLKGKALSRKLNSIIAGHHSLSYKEVWDALKILDAADIDKPEASSGIVEIYSSRVAPKRLAGKLEGWNREHLWPHSYGLMRSPSLTDLHNIRPADANVNSSRGNKYFGECQVGLTHCMKPANKEAASDTETDMKIWAPPLRYVPVRGDVARAVMYMAIRYGFHQPGEGPVLRLSDSPSMVKKKMGLLSVLLKWNEFDPPSQEEKQRNERVCRLYQHNRNPFVDHPEYANLIWKHVVSNHQKSSSTLKLLSIIQNKESEKREVYFTSATLTKTSISSLGGNNDVNDGGDEGAATTPHYSTNVLCIRQEHQLGRNLFVLLKELNWDLSVLGEFVGVLEKKAFFFVDDEGKGDNGLGNGVTYHIVSVFCDEIKPFLPLNLEVLNLLFRPFVGVLSKSDNKVLVGKVKSNVFGNLIKNGKGLLVAKKSGDAEVDEKGEMILFGTIGLAMGYGTRFYELGSAPDCLQGNRKVIFGLQEEFSKLEKEKAALGIEVSLPEVDGEVPVLVSSNGGASGNDSNGDIDMVNISESSNAKAEDGGNALELELNEDMMSNLQKQFEKIAAESGLDGDGLSALDSPKPVQVSGKPGKKRKRSKSVANADTGGHDDIEKGVMLNTEEKSGKRVRFAMKNNIVWKPHNPLPPQNVRIPPSSTPRGSALKKGVSPGPIRDSSLDAKKKKRKPSPLKKSRKVKSISPSVKRVKKKKVKSLSA</sequence>
<dbReference type="EnsemblPlants" id="AUR62033242-RA">
    <property type="protein sequence ID" value="AUR62033242-RA:cds"/>
    <property type="gene ID" value="AUR62033242"/>
</dbReference>
<dbReference type="SUPFAM" id="SSF54060">
    <property type="entry name" value="His-Me finger endonucleases"/>
    <property type="match status" value="1"/>
</dbReference>
<dbReference type="Pfam" id="PF05997">
    <property type="entry name" value="Nop52"/>
    <property type="match status" value="1"/>
</dbReference>
<dbReference type="PANTHER" id="PTHR33607">
    <property type="entry name" value="ENDONUCLEASE-1"/>
    <property type="match status" value="1"/>
</dbReference>
<dbReference type="InterPro" id="IPR007346">
    <property type="entry name" value="Endonuclease-I"/>
</dbReference>
<evidence type="ECO:0000256" key="6">
    <source>
        <dbReference type="SAM" id="MobiDB-lite"/>
    </source>
</evidence>
<dbReference type="Proteomes" id="UP000596660">
    <property type="component" value="Unplaced"/>
</dbReference>
<comment type="similarity">
    <text evidence="2">Belongs to the RRP1 family.</text>
</comment>
<keyword evidence="4" id="KW-0378">Hydrolase</keyword>
<reference evidence="8" key="1">
    <citation type="journal article" date="2017" name="Nature">
        <title>The genome of Chenopodium quinoa.</title>
        <authorList>
            <person name="Jarvis D.E."/>
            <person name="Ho Y.S."/>
            <person name="Lightfoot D.J."/>
            <person name="Schmoeckel S.M."/>
            <person name="Li B."/>
            <person name="Borm T.J.A."/>
            <person name="Ohyanagi H."/>
            <person name="Mineta K."/>
            <person name="Michell C.T."/>
            <person name="Saber N."/>
            <person name="Kharbatia N.M."/>
            <person name="Rupper R.R."/>
            <person name="Sharp A.R."/>
            <person name="Dally N."/>
            <person name="Boughton B.A."/>
            <person name="Woo Y.H."/>
            <person name="Gao G."/>
            <person name="Schijlen E.G.W.M."/>
            <person name="Guo X."/>
            <person name="Momin A.A."/>
            <person name="Negrao S."/>
            <person name="Al-Babili S."/>
            <person name="Gehring C."/>
            <person name="Roessner U."/>
            <person name="Jung C."/>
            <person name="Murphy K."/>
            <person name="Arold S.T."/>
            <person name="Gojobori T."/>
            <person name="van der Linden C.G."/>
            <person name="van Loo E.N."/>
            <person name="Jellen E.N."/>
            <person name="Maughan P.J."/>
            <person name="Tester M."/>
        </authorList>
    </citation>
    <scope>NUCLEOTIDE SEQUENCE [LARGE SCALE GENOMIC DNA]</scope>
    <source>
        <strain evidence="8">cv. PI 614886</strain>
    </source>
</reference>
<feature type="region of interest" description="Disordered" evidence="6">
    <location>
        <begin position="609"/>
        <end position="662"/>
    </location>
</feature>
<organism evidence="8 9">
    <name type="scientific">Chenopodium quinoa</name>
    <name type="common">Quinoa</name>
    <dbReference type="NCBI Taxonomy" id="63459"/>
    <lineage>
        <taxon>Eukaryota</taxon>
        <taxon>Viridiplantae</taxon>
        <taxon>Streptophyta</taxon>
        <taxon>Embryophyta</taxon>
        <taxon>Tracheophyta</taxon>
        <taxon>Spermatophyta</taxon>
        <taxon>Magnoliopsida</taxon>
        <taxon>eudicotyledons</taxon>
        <taxon>Gunneridae</taxon>
        <taxon>Pentapetalae</taxon>
        <taxon>Caryophyllales</taxon>
        <taxon>Chenopodiaceae</taxon>
        <taxon>Chenopodioideae</taxon>
        <taxon>Atripliceae</taxon>
        <taxon>Chenopodium</taxon>
    </lineage>
</organism>
<keyword evidence="7" id="KW-0732">Signal</keyword>
<name>A0A803MPP1_CHEQI</name>
<dbReference type="InterPro" id="IPR010301">
    <property type="entry name" value="RRP1"/>
</dbReference>
<keyword evidence="5" id="KW-0539">Nucleus</keyword>
<keyword evidence="9" id="KW-1185">Reference proteome</keyword>
<dbReference type="GO" id="GO:0030688">
    <property type="term" value="C:preribosome, small subunit precursor"/>
    <property type="evidence" value="ECO:0007669"/>
    <property type="project" value="InterPro"/>
</dbReference>
<feature type="compositionally biased region" description="Basic residues" evidence="6">
    <location>
        <begin position="715"/>
        <end position="731"/>
    </location>
</feature>
<evidence type="ECO:0000313" key="9">
    <source>
        <dbReference type="Proteomes" id="UP000596660"/>
    </source>
</evidence>
<protein>
    <submittedName>
        <fullName evidence="8">Uncharacterized protein</fullName>
    </submittedName>
</protein>
<dbReference type="GO" id="GO:0004518">
    <property type="term" value="F:nuclease activity"/>
    <property type="evidence" value="ECO:0007669"/>
    <property type="project" value="UniProtKB-KW"/>
</dbReference>
<dbReference type="PANTHER" id="PTHR33607:SF2">
    <property type="entry name" value="ENDONUCLEASE-1"/>
    <property type="match status" value="1"/>
</dbReference>
<reference evidence="8" key="2">
    <citation type="submission" date="2021-03" db="UniProtKB">
        <authorList>
            <consortium name="EnsemblPlants"/>
        </authorList>
    </citation>
    <scope>IDENTIFICATION</scope>
</reference>
<comment type="subcellular location">
    <subcellularLocation>
        <location evidence="1">Nucleus</location>
    </subcellularLocation>
</comment>
<evidence type="ECO:0000256" key="3">
    <source>
        <dbReference type="ARBA" id="ARBA00022722"/>
    </source>
</evidence>
<dbReference type="Pfam" id="PF04231">
    <property type="entry name" value="Endonuclease_1"/>
    <property type="match status" value="1"/>
</dbReference>
<dbReference type="GO" id="GO:0005634">
    <property type="term" value="C:nucleus"/>
    <property type="evidence" value="ECO:0007669"/>
    <property type="project" value="UniProtKB-SubCell"/>
</dbReference>
<evidence type="ECO:0000256" key="1">
    <source>
        <dbReference type="ARBA" id="ARBA00004123"/>
    </source>
</evidence>
<evidence type="ECO:0000256" key="4">
    <source>
        <dbReference type="ARBA" id="ARBA00022801"/>
    </source>
</evidence>
<dbReference type="Gramene" id="AUR62033242-RA">
    <property type="protein sequence ID" value="AUR62033242-RA:cds"/>
    <property type="gene ID" value="AUR62033242"/>
</dbReference>
<dbReference type="OMA" id="WASRIIF"/>
<proteinExistence type="inferred from homology"/>
<feature type="region of interest" description="Disordered" evidence="6">
    <location>
        <begin position="674"/>
        <end position="750"/>
    </location>
</feature>
<evidence type="ECO:0000313" key="8">
    <source>
        <dbReference type="EnsemblPlants" id="AUR62033242-RA:cds"/>
    </source>
</evidence>
<evidence type="ECO:0000256" key="5">
    <source>
        <dbReference type="ARBA" id="ARBA00023242"/>
    </source>
</evidence>
<feature type="compositionally biased region" description="Basic residues" evidence="6">
    <location>
        <begin position="738"/>
        <end position="750"/>
    </location>
</feature>
<evidence type="ECO:0000256" key="2">
    <source>
        <dbReference type="ARBA" id="ARBA00006374"/>
    </source>
</evidence>
<dbReference type="GO" id="GO:0006364">
    <property type="term" value="P:rRNA processing"/>
    <property type="evidence" value="ECO:0007669"/>
    <property type="project" value="InterPro"/>
</dbReference>
<feature type="signal peptide" evidence="7">
    <location>
        <begin position="1"/>
        <end position="22"/>
    </location>
</feature>
<feature type="chain" id="PRO_5031386184" evidence="7">
    <location>
        <begin position="23"/>
        <end position="750"/>
    </location>
</feature>
<dbReference type="AlphaFoldDB" id="A0A803MPP1"/>
<feature type="compositionally biased region" description="Basic and acidic residues" evidence="6">
    <location>
        <begin position="643"/>
        <end position="661"/>
    </location>
</feature>
<accession>A0A803MPP1</accession>
<keyword evidence="3" id="KW-0540">Nuclease</keyword>
<evidence type="ECO:0000256" key="7">
    <source>
        <dbReference type="SAM" id="SignalP"/>
    </source>
</evidence>
<dbReference type="GO" id="GO:0016787">
    <property type="term" value="F:hydrolase activity"/>
    <property type="evidence" value="ECO:0007669"/>
    <property type="project" value="UniProtKB-KW"/>
</dbReference>